<comment type="caution">
    <text evidence="1">The sequence shown here is derived from an EMBL/GenBank/DDBJ whole genome shotgun (WGS) entry which is preliminary data.</text>
</comment>
<gene>
    <name evidence="1" type="ORF">EDS130_LOCUS30200</name>
</gene>
<accession>A0A815D3A8</accession>
<protein>
    <submittedName>
        <fullName evidence="1">Uncharacterized protein</fullName>
    </submittedName>
</protein>
<organism evidence="1 2">
    <name type="scientific">Adineta ricciae</name>
    <name type="common">Rotifer</name>
    <dbReference type="NCBI Taxonomy" id="249248"/>
    <lineage>
        <taxon>Eukaryota</taxon>
        <taxon>Metazoa</taxon>
        <taxon>Spiralia</taxon>
        <taxon>Gnathifera</taxon>
        <taxon>Rotifera</taxon>
        <taxon>Eurotatoria</taxon>
        <taxon>Bdelloidea</taxon>
        <taxon>Adinetida</taxon>
        <taxon>Adinetidae</taxon>
        <taxon>Adineta</taxon>
    </lineage>
</organism>
<evidence type="ECO:0000313" key="2">
    <source>
        <dbReference type="Proteomes" id="UP000663852"/>
    </source>
</evidence>
<dbReference type="AlphaFoldDB" id="A0A815D3A8"/>
<sequence>MSFKLFDLWVRRERKQYVVDKLQSPLTVIVKENDLDNVSNIVADWLVKHHRSYTIRHLETFRENNHIYKNVTFQTASGKKHTVRFDITASFK</sequence>
<dbReference type="EMBL" id="CAJNOJ010000209">
    <property type="protein sequence ID" value="CAF1293140.1"/>
    <property type="molecule type" value="Genomic_DNA"/>
</dbReference>
<name>A0A815D3A8_ADIRI</name>
<dbReference type="Proteomes" id="UP000663852">
    <property type="component" value="Unassembled WGS sequence"/>
</dbReference>
<evidence type="ECO:0000313" key="1">
    <source>
        <dbReference type="EMBL" id="CAF1293140.1"/>
    </source>
</evidence>
<proteinExistence type="predicted"/>
<reference evidence="1" key="1">
    <citation type="submission" date="2021-02" db="EMBL/GenBank/DDBJ databases">
        <authorList>
            <person name="Nowell W R."/>
        </authorList>
    </citation>
    <scope>NUCLEOTIDE SEQUENCE</scope>
</reference>